<accession>A0ABP8HI58</accession>
<dbReference type="EMBL" id="BAABGY010000011">
    <property type="protein sequence ID" value="GAA4339279.1"/>
    <property type="molecule type" value="Genomic_DNA"/>
</dbReference>
<name>A0ABP8HI58_9BACT</name>
<sequence length="272" mass="30041">MKPLFLCLLLLTSLSSLHARRDAPDSSIVQQLRASGKKIEGTRAIVWYHPNEAKEPVVAAFLRELERGIEAIESFTGRRFDSAGYGQARIEYFVSRATTVSHVYNGYQHNEGPRLPYIFFSAKRLADGTVPYLHETTHLVLRDFHSLWLREGTAEWVAQQVAAQLGAGHTAFYGSAGNEDAHTLAAALHNDPDRDAVLSLVPRNGIPSFTSTEQRRKFYIAGTSFVSFLAELLGKNGLLKLYDAPDTDGALATTLNQSPAALQGQWLSAIRK</sequence>
<evidence type="ECO:0000256" key="1">
    <source>
        <dbReference type="SAM" id="SignalP"/>
    </source>
</evidence>
<evidence type="ECO:0000313" key="2">
    <source>
        <dbReference type="EMBL" id="GAA4339279.1"/>
    </source>
</evidence>
<feature type="chain" id="PRO_5046886861" description="Peptidase MA-like domain-containing protein" evidence="1">
    <location>
        <begin position="20"/>
        <end position="272"/>
    </location>
</feature>
<proteinExistence type="predicted"/>
<keyword evidence="1" id="KW-0732">Signal</keyword>
<evidence type="ECO:0008006" key="4">
    <source>
        <dbReference type="Google" id="ProtNLM"/>
    </source>
</evidence>
<feature type="signal peptide" evidence="1">
    <location>
        <begin position="1"/>
        <end position="19"/>
    </location>
</feature>
<reference evidence="3" key="1">
    <citation type="journal article" date="2019" name="Int. J. Syst. Evol. Microbiol.">
        <title>The Global Catalogue of Microorganisms (GCM) 10K type strain sequencing project: providing services to taxonomists for standard genome sequencing and annotation.</title>
        <authorList>
            <consortium name="The Broad Institute Genomics Platform"/>
            <consortium name="The Broad Institute Genome Sequencing Center for Infectious Disease"/>
            <person name="Wu L."/>
            <person name="Ma J."/>
        </authorList>
    </citation>
    <scope>NUCLEOTIDE SEQUENCE [LARGE SCALE GENOMIC DNA]</scope>
    <source>
        <strain evidence="3">JCM 17919</strain>
    </source>
</reference>
<dbReference type="Proteomes" id="UP001501725">
    <property type="component" value="Unassembled WGS sequence"/>
</dbReference>
<gene>
    <name evidence="2" type="ORF">GCM10023184_36260</name>
</gene>
<comment type="caution">
    <text evidence="2">The sequence shown here is derived from an EMBL/GenBank/DDBJ whole genome shotgun (WGS) entry which is preliminary data.</text>
</comment>
<dbReference type="RefSeq" id="WP_345257237.1">
    <property type="nucleotide sequence ID" value="NZ_BAABGY010000011.1"/>
</dbReference>
<keyword evidence="3" id="KW-1185">Reference proteome</keyword>
<protein>
    <recommendedName>
        <fullName evidence="4">Peptidase MA-like domain-containing protein</fullName>
    </recommendedName>
</protein>
<evidence type="ECO:0000313" key="3">
    <source>
        <dbReference type="Proteomes" id="UP001501725"/>
    </source>
</evidence>
<organism evidence="2 3">
    <name type="scientific">Flaviaesturariibacter amylovorans</name>
    <dbReference type="NCBI Taxonomy" id="1084520"/>
    <lineage>
        <taxon>Bacteria</taxon>
        <taxon>Pseudomonadati</taxon>
        <taxon>Bacteroidota</taxon>
        <taxon>Chitinophagia</taxon>
        <taxon>Chitinophagales</taxon>
        <taxon>Chitinophagaceae</taxon>
        <taxon>Flaviaestuariibacter</taxon>
    </lineage>
</organism>